<evidence type="ECO:0000256" key="2">
    <source>
        <dbReference type="ARBA" id="ARBA00012759"/>
    </source>
</evidence>
<dbReference type="Gene3D" id="3.90.70.10">
    <property type="entry name" value="Cysteine proteinases"/>
    <property type="match status" value="2"/>
</dbReference>
<feature type="compositionally biased region" description="Basic and acidic residues" evidence="7">
    <location>
        <begin position="807"/>
        <end position="822"/>
    </location>
</feature>
<dbReference type="GO" id="GO:0016579">
    <property type="term" value="P:protein deubiquitination"/>
    <property type="evidence" value="ECO:0007669"/>
    <property type="project" value="InterPro"/>
</dbReference>
<dbReference type="PROSITE" id="PS00972">
    <property type="entry name" value="USP_1"/>
    <property type="match status" value="1"/>
</dbReference>
<dbReference type="PANTHER" id="PTHR43982">
    <property type="entry name" value="UBIQUITIN CARBOXYL-TERMINAL HYDROLASE"/>
    <property type="match status" value="1"/>
</dbReference>
<keyword evidence="4" id="KW-0833">Ubl conjugation pathway</keyword>
<evidence type="ECO:0000313" key="10">
    <source>
        <dbReference type="Proteomes" id="UP000319663"/>
    </source>
</evidence>
<dbReference type="InterPro" id="IPR038765">
    <property type="entry name" value="Papain-like_cys_pep_sf"/>
</dbReference>
<proteinExistence type="predicted"/>
<evidence type="ECO:0000313" key="9">
    <source>
        <dbReference type="EMBL" id="TQB69274.1"/>
    </source>
</evidence>
<keyword evidence="5" id="KW-0378">Hydrolase</keyword>
<dbReference type="CDD" id="cd02666">
    <property type="entry name" value="Peptidase_C19J"/>
    <property type="match status" value="1"/>
</dbReference>
<feature type="compositionally biased region" description="Pro residues" evidence="7">
    <location>
        <begin position="849"/>
        <end position="862"/>
    </location>
</feature>
<dbReference type="GO" id="GO:0061136">
    <property type="term" value="P:regulation of proteasomal protein catabolic process"/>
    <property type="evidence" value="ECO:0007669"/>
    <property type="project" value="TreeGrafter"/>
</dbReference>
<dbReference type="PROSITE" id="PS50235">
    <property type="entry name" value="USP_3"/>
    <property type="match status" value="1"/>
</dbReference>
<dbReference type="Pfam" id="PF00443">
    <property type="entry name" value="UCH"/>
    <property type="match status" value="1"/>
</dbReference>
<dbReference type="InterPro" id="IPR025305">
    <property type="entry name" value="UCH_repeat_domain"/>
</dbReference>
<dbReference type="EC" id="3.4.19.12" evidence="2"/>
<evidence type="ECO:0000259" key="8">
    <source>
        <dbReference type="PROSITE" id="PS50235"/>
    </source>
</evidence>
<dbReference type="PROSITE" id="PS00973">
    <property type="entry name" value="USP_2"/>
    <property type="match status" value="1"/>
</dbReference>
<comment type="catalytic activity">
    <reaction evidence="1">
        <text>Thiol-dependent hydrolysis of ester, thioester, amide, peptide and isopeptide bonds formed by the C-terminal Gly of ubiquitin (a 76-residue protein attached to proteins as an intracellular targeting signal).</text>
        <dbReference type="EC" id="3.4.19.12"/>
    </reaction>
</comment>
<dbReference type="InterPro" id="IPR028889">
    <property type="entry name" value="USP"/>
</dbReference>
<evidence type="ECO:0000256" key="7">
    <source>
        <dbReference type="SAM" id="MobiDB-lite"/>
    </source>
</evidence>
<dbReference type="EMBL" id="VIFY01000162">
    <property type="protein sequence ID" value="TQB69274.1"/>
    <property type="molecule type" value="Genomic_DNA"/>
</dbReference>
<name>A0A507QQB3_MONPU</name>
<sequence length="1300" mass="145698">MSSPQRPGKAAPRLLQDIQGYDPAHPPGTGRNLLSEVPPVFSEDYNGPLNFISPDACRHHYVTKKDQSALSQLEQGWSTGASSKVSAMCTKCRYHLQVVLSYANGPNQHDGNLPGHIHHLIYKSGRPSGGEDEVTSKGQKAETFHYQCSFLTCSATVSIRVVSPILNPDFVHILTDPDRLRERADEAIAAHPERLEGVARPQPINVLENLRTYVSNALYNSPRSKAISAVNKRFMVCFGIAGEPCKDLLQFLEFRAKDDGFWQPPQPSMSTESPYTDNLKIFLDDVVYELSALMEQRPLSEKRSIQFQFLSRPAFEDIARVLEALNYPIAPRSKDFEMPPAPYYEDLGVVEDMSSSLIVEAFNRQVSVDPARTSLYLKCLKSIGNLRGGEDEEIIDRAVQVAYAEGKYTHEDVVDAYRSFGLNQEDRILTDDDIIGKFYESLSTASSLEETEIRRQLWRIGDSRRSEHIKSVAEERVSTAEQAQVFLGVDEKTSDDFIITMYTAKINDNPSSKSLARRAVELIAKARKSDSLSHFLKTGETGIGEMDVGDAYRLLQIPDRTVDDAAIVAAYTICVDEAPGRRETYDRALSIIAKEMNSPMLMSMVGITSQPDRDLSEWPVGLQNIGNTCYLNSLLQFYFSVRPFRDMVLDFESFKMDMDDESLANKKVGSRKVLKNEVERSQKFLRELRVLFQDMILSPRASVTPGQELARLTLISPTNEAAIRRRSTISANRQGSLGEINGVPIMGPLGPPQTVADEETRQENDESVASAAENPHYAKGTAPSDVDSEATLVSEGARADLPTAQSNDKENEPPPLPPRDEVMAEQSSDMATDSGPGTASEPPTYSNPIGPPNRPPPVPPRPSEQADYQKQLLEEVEIGAQQDVTEVINNVLFQSQCAVKPMGFESDGEQIDPIKDLFYGKTKSYISAKGAVRSKEERWSDIKVDVATGSRDIYSAIDGAFDVQKINVDNSVAEQFGSISKLPPILQIQIQRVQFDPVKKRSFKSTHHLELLETIYLDRYMDTQYPDIMNRRRQCWEWKDALKLLEARRAELLRQNENDGLDMAAIFDSAKDVLKSLDAMKGDPEIAKDAIYFDPQALSELEELSRASRTELSYVEQSIRDTRTMISTQFSDYRHLPYRLYAVFVHHGTVEFGHYYIYIYDFKKDVWRKYNDSEVSEVQDPDEIFRHYDDLNPPTPYFLVYVNNSIKNRLVDPVCREPSPLVNETGHSAGTSTFTEGVPIAGEMDVDPPSYEEVWTGIGPPGTGADFTLAKEKEVTYAKGNDAAAKWHANSGADQHDVQW</sequence>
<feature type="region of interest" description="Disordered" evidence="7">
    <location>
        <begin position="728"/>
        <end position="867"/>
    </location>
</feature>
<comment type="caution">
    <text evidence="9">The sequence shown here is derived from an EMBL/GenBank/DDBJ whole genome shotgun (WGS) entry which is preliminary data.</text>
</comment>
<reference evidence="9 10" key="1">
    <citation type="submission" date="2019-06" db="EMBL/GenBank/DDBJ databases">
        <title>Wine fermentation using esterase from Monascus purpureus.</title>
        <authorList>
            <person name="Geng C."/>
            <person name="Zhang Y."/>
        </authorList>
    </citation>
    <scope>NUCLEOTIDE SEQUENCE [LARGE SCALE GENOMIC DNA]</scope>
    <source>
        <strain evidence="9">HQ1</strain>
    </source>
</reference>
<organism evidence="9 10">
    <name type="scientific">Monascus purpureus</name>
    <name type="common">Red mold</name>
    <name type="synonym">Monascus anka</name>
    <dbReference type="NCBI Taxonomy" id="5098"/>
    <lineage>
        <taxon>Eukaryota</taxon>
        <taxon>Fungi</taxon>
        <taxon>Dikarya</taxon>
        <taxon>Ascomycota</taxon>
        <taxon>Pezizomycotina</taxon>
        <taxon>Eurotiomycetes</taxon>
        <taxon>Eurotiomycetidae</taxon>
        <taxon>Eurotiales</taxon>
        <taxon>Aspergillaceae</taxon>
        <taxon>Monascus</taxon>
    </lineage>
</organism>
<dbReference type="InterPro" id="IPR018200">
    <property type="entry name" value="USP_CS"/>
</dbReference>
<accession>A0A507QQB3</accession>
<dbReference type="GO" id="GO:0070628">
    <property type="term" value="F:proteasome binding"/>
    <property type="evidence" value="ECO:0007669"/>
    <property type="project" value="TreeGrafter"/>
</dbReference>
<evidence type="ECO:0000256" key="4">
    <source>
        <dbReference type="ARBA" id="ARBA00022786"/>
    </source>
</evidence>
<feature type="compositionally biased region" description="Polar residues" evidence="7">
    <location>
        <begin position="825"/>
        <end position="846"/>
    </location>
</feature>
<evidence type="ECO:0000256" key="1">
    <source>
        <dbReference type="ARBA" id="ARBA00000707"/>
    </source>
</evidence>
<evidence type="ECO:0000256" key="5">
    <source>
        <dbReference type="ARBA" id="ARBA00022801"/>
    </source>
</evidence>
<dbReference type="STRING" id="5098.A0A507QQB3"/>
<dbReference type="Pfam" id="PF13446">
    <property type="entry name" value="RPT"/>
    <property type="match status" value="4"/>
</dbReference>
<dbReference type="GO" id="GO:0004843">
    <property type="term" value="F:cysteine-type deubiquitinase activity"/>
    <property type="evidence" value="ECO:0007669"/>
    <property type="project" value="UniProtKB-EC"/>
</dbReference>
<evidence type="ECO:0000256" key="3">
    <source>
        <dbReference type="ARBA" id="ARBA00022670"/>
    </source>
</evidence>
<keyword evidence="6" id="KW-0788">Thiol protease</keyword>
<protein>
    <recommendedName>
        <fullName evidence="2">ubiquitinyl hydrolase 1</fullName>
        <ecNumber evidence="2">3.4.19.12</ecNumber>
    </recommendedName>
</protein>
<evidence type="ECO:0000256" key="6">
    <source>
        <dbReference type="ARBA" id="ARBA00022807"/>
    </source>
</evidence>
<dbReference type="InterPro" id="IPR044635">
    <property type="entry name" value="UBP14-like"/>
</dbReference>
<dbReference type="GO" id="GO:0043161">
    <property type="term" value="P:proteasome-mediated ubiquitin-dependent protein catabolic process"/>
    <property type="evidence" value="ECO:0007669"/>
    <property type="project" value="InterPro"/>
</dbReference>
<dbReference type="FunFam" id="3.90.70.10:FF:000122">
    <property type="entry name" value="Ubiquitin carboxyl-terminal hydrolase 2"/>
    <property type="match status" value="1"/>
</dbReference>
<dbReference type="Proteomes" id="UP000319663">
    <property type="component" value="Unassembled WGS sequence"/>
</dbReference>
<dbReference type="SUPFAM" id="SSF54001">
    <property type="entry name" value="Cysteine proteinases"/>
    <property type="match status" value="1"/>
</dbReference>
<keyword evidence="10" id="KW-1185">Reference proteome</keyword>
<keyword evidence="3 9" id="KW-0645">Protease</keyword>
<gene>
    <name evidence="9" type="primary">UBP2</name>
    <name evidence="9" type="ORF">MPDQ_002106</name>
</gene>
<dbReference type="OrthoDB" id="2420415at2759"/>
<feature type="domain" description="USP" evidence="8">
    <location>
        <begin position="620"/>
        <end position="1204"/>
    </location>
</feature>
<dbReference type="PANTHER" id="PTHR43982:SF6">
    <property type="entry name" value="UBIQUITIN CARBOXYL-TERMINAL HYDROLASE 2-RELATED"/>
    <property type="match status" value="1"/>
</dbReference>
<dbReference type="InterPro" id="IPR001394">
    <property type="entry name" value="Peptidase_C19_UCH"/>
</dbReference>